<dbReference type="GO" id="GO:0004190">
    <property type="term" value="F:aspartic-type endopeptidase activity"/>
    <property type="evidence" value="ECO:0007669"/>
    <property type="project" value="UniProtKB-KW"/>
</dbReference>
<reference evidence="10 11" key="1">
    <citation type="submission" date="2020-10" db="EMBL/GenBank/DDBJ databases">
        <title>The Coptis chinensis genome and diversification of protoberbering-type alkaloids.</title>
        <authorList>
            <person name="Wang B."/>
            <person name="Shu S."/>
            <person name="Song C."/>
            <person name="Liu Y."/>
        </authorList>
    </citation>
    <scope>NUCLEOTIDE SEQUENCE [LARGE SCALE GENOMIC DNA]</scope>
    <source>
        <strain evidence="10">HL-2020</strain>
        <tissue evidence="10">Leaf</tissue>
    </source>
</reference>
<evidence type="ECO:0000256" key="4">
    <source>
        <dbReference type="ARBA" id="ARBA00022750"/>
    </source>
</evidence>
<keyword evidence="3 8" id="KW-0732">Signal</keyword>
<evidence type="ECO:0000259" key="9">
    <source>
        <dbReference type="PROSITE" id="PS51767"/>
    </source>
</evidence>
<dbReference type="FunFam" id="2.40.70.10:FF:000021">
    <property type="entry name" value="Aspartyl protease AED1"/>
    <property type="match status" value="1"/>
</dbReference>
<dbReference type="InterPro" id="IPR021109">
    <property type="entry name" value="Peptidase_aspartic_dom_sf"/>
</dbReference>
<evidence type="ECO:0000256" key="1">
    <source>
        <dbReference type="ARBA" id="ARBA00007447"/>
    </source>
</evidence>
<dbReference type="GO" id="GO:0006508">
    <property type="term" value="P:proteolysis"/>
    <property type="evidence" value="ECO:0007669"/>
    <property type="project" value="UniProtKB-KW"/>
</dbReference>
<evidence type="ECO:0000313" key="11">
    <source>
        <dbReference type="Proteomes" id="UP000631114"/>
    </source>
</evidence>
<name>A0A835LIM5_9MAGN</name>
<proteinExistence type="inferred from homology"/>
<evidence type="ECO:0000256" key="8">
    <source>
        <dbReference type="SAM" id="SignalP"/>
    </source>
</evidence>
<organism evidence="10 11">
    <name type="scientific">Coptis chinensis</name>
    <dbReference type="NCBI Taxonomy" id="261450"/>
    <lineage>
        <taxon>Eukaryota</taxon>
        <taxon>Viridiplantae</taxon>
        <taxon>Streptophyta</taxon>
        <taxon>Embryophyta</taxon>
        <taxon>Tracheophyta</taxon>
        <taxon>Spermatophyta</taxon>
        <taxon>Magnoliopsida</taxon>
        <taxon>Ranunculales</taxon>
        <taxon>Ranunculaceae</taxon>
        <taxon>Coptidoideae</taxon>
        <taxon>Coptis</taxon>
    </lineage>
</organism>
<keyword evidence="5" id="KW-0378">Hydrolase</keyword>
<comment type="similarity">
    <text evidence="1">Belongs to the peptidase A1 family.</text>
</comment>
<feature type="domain" description="Peptidase A1" evidence="9">
    <location>
        <begin position="141"/>
        <end position="475"/>
    </location>
</feature>
<keyword evidence="2" id="KW-0645">Protease</keyword>
<keyword evidence="6" id="KW-1015">Disulfide bond</keyword>
<dbReference type="InterPro" id="IPR001461">
    <property type="entry name" value="Aspartic_peptidase_A1"/>
</dbReference>
<evidence type="ECO:0000256" key="6">
    <source>
        <dbReference type="ARBA" id="ARBA00023157"/>
    </source>
</evidence>
<protein>
    <recommendedName>
        <fullName evidence="9">Peptidase A1 domain-containing protein</fullName>
    </recommendedName>
</protein>
<dbReference type="FunFam" id="2.40.70.10:FF:000013">
    <property type="entry name" value="Aspartyl protease AED1"/>
    <property type="match status" value="1"/>
</dbReference>
<evidence type="ECO:0000256" key="7">
    <source>
        <dbReference type="PIRSR" id="PIRSR601461-1"/>
    </source>
</evidence>
<dbReference type="PANTHER" id="PTHR13683:SF750">
    <property type="entry name" value="ASPARTYL PROTEASE AED1"/>
    <property type="match status" value="1"/>
</dbReference>
<keyword evidence="4" id="KW-0064">Aspartyl protease</keyword>
<evidence type="ECO:0000256" key="5">
    <source>
        <dbReference type="ARBA" id="ARBA00022801"/>
    </source>
</evidence>
<dbReference type="Pfam" id="PF14543">
    <property type="entry name" value="TAXi_N"/>
    <property type="match status" value="1"/>
</dbReference>
<dbReference type="OrthoDB" id="2747330at2759"/>
<comment type="caution">
    <text evidence="10">The sequence shown here is derived from an EMBL/GenBank/DDBJ whole genome shotgun (WGS) entry which is preliminary data.</text>
</comment>
<keyword evidence="11" id="KW-1185">Reference proteome</keyword>
<dbReference type="EMBL" id="JADFTS010000008">
    <property type="protein sequence ID" value="KAF9593064.1"/>
    <property type="molecule type" value="Genomic_DNA"/>
</dbReference>
<dbReference type="InterPro" id="IPR033121">
    <property type="entry name" value="PEPTIDASE_A1"/>
</dbReference>
<dbReference type="Gene3D" id="2.40.70.10">
    <property type="entry name" value="Acid Proteases"/>
    <property type="match status" value="2"/>
</dbReference>
<feature type="active site" evidence="7">
    <location>
        <position position="358"/>
    </location>
</feature>
<gene>
    <name evidence="10" type="ORF">IFM89_020071</name>
</gene>
<dbReference type="PANTHER" id="PTHR13683">
    <property type="entry name" value="ASPARTYL PROTEASES"/>
    <property type="match status" value="1"/>
</dbReference>
<feature type="active site" evidence="7">
    <location>
        <position position="159"/>
    </location>
</feature>
<evidence type="ECO:0000256" key="2">
    <source>
        <dbReference type="ARBA" id="ARBA00022670"/>
    </source>
</evidence>
<dbReference type="SUPFAM" id="SSF50630">
    <property type="entry name" value="Acid proteases"/>
    <property type="match status" value="1"/>
</dbReference>
<dbReference type="CDD" id="cd05472">
    <property type="entry name" value="cnd41_like"/>
    <property type="match status" value="1"/>
</dbReference>
<feature type="signal peptide" evidence="8">
    <location>
        <begin position="1"/>
        <end position="29"/>
    </location>
</feature>
<dbReference type="InterPro" id="IPR032861">
    <property type="entry name" value="TAXi_N"/>
</dbReference>
<dbReference type="AlphaFoldDB" id="A0A835LIM5"/>
<accession>A0A835LIM5</accession>
<sequence length="480" mass="50930">MAVCQNSIFHIFFLFSSLLFFSYLNKAYGTEGTFASNIPHTYHHAIEIQSLLPTTTCSEFSSRHRGKKGAVLPMFNKNGPCSPLSNKDNIQKTINHTQILIQDQSRVHSIHSRISKKGVSITPEEVRLPANSGSSLGTGNFFVTVGFGTPKKDLPVIFDTGSDLTWIQCQPCVGGCYPQRDPIFDPIKSSSYSNISCSSIDCSQLRSGTGGSPSCSSSTCVYSIQYGDQSYSIGFFGQETLTLSPTDAFPKFKFGCGQNNDGLFGKVAGLLGLGRDKISIVSQTALKYKKLFSYCIPAHSSGFLALGAPPSTAAKFTPLLADSRGPSFYFLNLQGISVGGKNLAISPSAFSVGGTIIDSGTVVTRLPPSAYSAVRTAFRQAMTTYPSAPALSILDTCYDLSGFKTVSIPKILLHFAGGTDLDIPPTGLLFAQSTSQACLPFAGNSDAGDVAIIGNKQQQTVEIVFDVAGGKLGFGPGGCS</sequence>
<dbReference type="InterPro" id="IPR033873">
    <property type="entry name" value="CND41-like"/>
</dbReference>
<dbReference type="PROSITE" id="PS51767">
    <property type="entry name" value="PEPTIDASE_A1"/>
    <property type="match status" value="1"/>
</dbReference>
<evidence type="ECO:0000313" key="10">
    <source>
        <dbReference type="EMBL" id="KAF9593064.1"/>
    </source>
</evidence>
<feature type="chain" id="PRO_5032978456" description="Peptidase A1 domain-containing protein" evidence="8">
    <location>
        <begin position="30"/>
        <end position="480"/>
    </location>
</feature>
<dbReference type="InterPro" id="IPR032799">
    <property type="entry name" value="TAXi_C"/>
</dbReference>
<evidence type="ECO:0000256" key="3">
    <source>
        <dbReference type="ARBA" id="ARBA00022729"/>
    </source>
</evidence>
<dbReference type="Proteomes" id="UP000631114">
    <property type="component" value="Unassembled WGS sequence"/>
</dbReference>
<dbReference type="Pfam" id="PF14541">
    <property type="entry name" value="TAXi_C"/>
    <property type="match status" value="1"/>
</dbReference>